<comment type="caution">
    <text evidence="1">The sequence shown here is derived from an EMBL/GenBank/DDBJ whole genome shotgun (WGS) entry which is preliminary data.</text>
</comment>
<dbReference type="OrthoDB" id="194683at2"/>
<dbReference type="InterPro" id="IPR036206">
    <property type="entry name" value="ThiamineP_synth_sf"/>
</dbReference>
<evidence type="ECO:0000313" key="2">
    <source>
        <dbReference type="Proteomes" id="UP000321790"/>
    </source>
</evidence>
<dbReference type="RefSeq" id="WP_147134608.1">
    <property type="nucleotide sequence ID" value="NZ_VOSC01000025.1"/>
</dbReference>
<dbReference type="EMBL" id="VOSC01000025">
    <property type="protein sequence ID" value="TXE09584.1"/>
    <property type="molecule type" value="Genomic_DNA"/>
</dbReference>
<dbReference type="InterPro" id="IPR013785">
    <property type="entry name" value="Aldolase_TIM"/>
</dbReference>
<sequence>MIVLIAPEHNVTNEIDILQQLFQNGLQYFHLRKPHMNYEQHCNYLNQIDSKYHNCIVTHRFHKLLKQFNLKGIHFQEAKRHQVLSTMPSSINRKQFITQYAKLLNVTSNLLETKTISSSFHEPEELENCSVIFNYHLLSPVFSSISKKGYSGRGFNVNHINKKIIGMGGVTANNLTAFDKLGFKGVGVLGGVWQSNAPVEVFKIMKRHFS</sequence>
<organism evidence="1 2">
    <name type="scientific">Seonamhaeicola algicola</name>
    <dbReference type="NCBI Taxonomy" id="1719036"/>
    <lineage>
        <taxon>Bacteria</taxon>
        <taxon>Pseudomonadati</taxon>
        <taxon>Bacteroidota</taxon>
        <taxon>Flavobacteriia</taxon>
        <taxon>Flavobacteriales</taxon>
        <taxon>Flavobacteriaceae</taxon>
    </lineage>
</organism>
<proteinExistence type="predicted"/>
<evidence type="ECO:0000313" key="1">
    <source>
        <dbReference type="EMBL" id="TXE09584.1"/>
    </source>
</evidence>
<dbReference type="SUPFAM" id="SSF51391">
    <property type="entry name" value="Thiamin phosphate synthase"/>
    <property type="match status" value="1"/>
</dbReference>
<dbReference type="AlphaFoldDB" id="A0A5C7ANN7"/>
<protein>
    <submittedName>
        <fullName evidence="1">Thiamine phosphate synthase</fullName>
    </submittedName>
</protein>
<dbReference type="Proteomes" id="UP000321790">
    <property type="component" value="Unassembled WGS sequence"/>
</dbReference>
<name>A0A5C7ANN7_9FLAO</name>
<reference evidence="2" key="1">
    <citation type="submission" date="2019-08" db="EMBL/GenBank/DDBJ databases">
        <title>Seonamhaeicola sediminis sp. nov., isolated from marine sediment.</title>
        <authorList>
            <person name="Cao W.R."/>
        </authorList>
    </citation>
    <scope>NUCLEOTIDE SEQUENCE [LARGE SCALE GENOMIC DNA]</scope>
    <source>
        <strain evidence="2">Gy8</strain>
    </source>
</reference>
<accession>A0A5C7ANN7</accession>
<keyword evidence="2" id="KW-1185">Reference proteome</keyword>
<gene>
    <name evidence="1" type="ORF">FUA26_08835</name>
</gene>
<dbReference type="Gene3D" id="3.20.20.70">
    <property type="entry name" value="Aldolase class I"/>
    <property type="match status" value="1"/>
</dbReference>